<gene>
    <name evidence="9" type="ORF">C12CBH8_00730</name>
</gene>
<keyword evidence="5" id="KW-0472">Membrane</keyword>
<dbReference type="InterPro" id="IPR008965">
    <property type="entry name" value="CBM2/CBM3_carb-bd_dom_sf"/>
</dbReference>
<evidence type="ECO:0000259" key="8">
    <source>
        <dbReference type="Pfam" id="PF12733"/>
    </source>
</evidence>
<dbReference type="Proteomes" id="UP000593890">
    <property type="component" value="Chromosome"/>
</dbReference>
<evidence type="ECO:0000256" key="2">
    <source>
        <dbReference type="ARBA" id="ARBA00022525"/>
    </source>
</evidence>
<evidence type="ECO:0000256" key="4">
    <source>
        <dbReference type="SAM" id="MobiDB-lite"/>
    </source>
</evidence>
<dbReference type="RefSeq" id="WP_215533333.1">
    <property type="nucleotide sequence ID" value="NZ_AP023321.1"/>
</dbReference>
<comment type="subcellular location">
    <subcellularLocation>
        <location evidence="1">Secreted</location>
    </subcellularLocation>
</comment>
<dbReference type="CDD" id="cd08547">
    <property type="entry name" value="Type_II_cohesin"/>
    <property type="match status" value="1"/>
</dbReference>
<evidence type="ECO:0000313" key="9">
    <source>
        <dbReference type="EMBL" id="BCI59434.1"/>
    </source>
</evidence>
<feature type="chain" id="PRO_5031479653" description="Cadherin-like beta sandwich domain-containing protein" evidence="6">
    <location>
        <begin position="29"/>
        <end position="507"/>
    </location>
</feature>
<dbReference type="InterPro" id="IPR002102">
    <property type="entry name" value="Cohesin_dom"/>
</dbReference>
<proteinExistence type="predicted"/>
<feature type="signal peptide" evidence="6">
    <location>
        <begin position="1"/>
        <end position="28"/>
    </location>
</feature>
<organism evidence="9 10">
    <name type="scientific">Solibaculum mannosilyticum</name>
    <dbReference type="NCBI Taxonomy" id="2780922"/>
    <lineage>
        <taxon>Bacteria</taxon>
        <taxon>Bacillati</taxon>
        <taxon>Bacillota</taxon>
        <taxon>Clostridia</taxon>
        <taxon>Eubacteriales</taxon>
        <taxon>Oscillospiraceae</taxon>
        <taxon>Solibaculum</taxon>
    </lineage>
</organism>
<accession>A0A7I8D463</accession>
<evidence type="ECO:0000256" key="1">
    <source>
        <dbReference type="ARBA" id="ARBA00004613"/>
    </source>
</evidence>
<evidence type="ECO:0000313" key="10">
    <source>
        <dbReference type="Proteomes" id="UP000593890"/>
    </source>
</evidence>
<evidence type="ECO:0000256" key="5">
    <source>
        <dbReference type="SAM" id="Phobius"/>
    </source>
</evidence>
<evidence type="ECO:0000256" key="6">
    <source>
        <dbReference type="SAM" id="SignalP"/>
    </source>
</evidence>
<evidence type="ECO:0008006" key="11">
    <source>
        <dbReference type="Google" id="ProtNLM"/>
    </source>
</evidence>
<evidence type="ECO:0000256" key="3">
    <source>
        <dbReference type="ARBA" id="ARBA00022737"/>
    </source>
</evidence>
<feature type="domain" description="Cohesin" evidence="7">
    <location>
        <begin position="34"/>
        <end position="146"/>
    </location>
</feature>
<dbReference type="PANTHER" id="PTHR14776:SF1">
    <property type="entry name" value="CADHERIN-LIKE AND PC-ESTERASE DOMAIN-CONTAINING PROTEIN 1"/>
    <property type="match status" value="1"/>
</dbReference>
<feature type="transmembrane region" description="Helical" evidence="5">
    <location>
        <begin position="478"/>
        <end position="500"/>
    </location>
</feature>
<dbReference type="EMBL" id="AP023321">
    <property type="protein sequence ID" value="BCI59434.1"/>
    <property type="molecule type" value="Genomic_DNA"/>
</dbReference>
<dbReference type="GO" id="GO:0000272">
    <property type="term" value="P:polysaccharide catabolic process"/>
    <property type="evidence" value="ECO:0007669"/>
    <property type="project" value="InterPro"/>
</dbReference>
<keyword evidence="6" id="KW-0732">Signal</keyword>
<dbReference type="AlphaFoldDB" id="A0A7I8D463"/>
<dbReference type="Pfam" id="PF12733">
    <property type="entry name" value="Cadherin-like"/>
    <property type="match status" value="1"/>
</dbReference>
<dbReference type="SUPFAM" id="SSF49384">
    <property type="entry name" value="Carbohydrate-binding domain"/>
    <property type="match status" value="1"/>
</dbReference>
<keyword evidence="2" id="KW-0964">Secreted</keyword>
<dbReference type="Pfam" id="PF00963">
    <property type="entry name" value="Cohesin"/>
    <property type="match status" value="1"/>
</dbReference>
<protein>
    <recommendedName>
        <fullName evidence="11">Cadherin-like beta sandwich domain-containing protein</fullName>
    </recommendedName>
</protein>
<feature type="domain" description="Cadherin-like beta-sandwich-like" evidence="8">
    <location>
        <begin position="190"/>
        <end position="275"/>
    </location>
</feature>
<keyword evidence="3" id="KW-0677">Repeat</keyword>
<dbReference type="GO" id="GO:0005576">
    <property type="term" value="C:extracellular region"/>
    <property type="evidence" value="ECO:0007669"/>
    <property type="project" value="UniProtKB-SubCell"/>
</dbReference>
<name>A0A7I8D463_9FIRM</name>
<dbReference type="Gene3D" id="2.60.40.680">
    <property type="match status" value="1"/>
</dbReference>
<dbReference type="InterPro" id="IPR025883">
    <property type="entry name" value="Cadherin-like_domain"/>
</dbReference>
<keyword evidence="10" id="KW-1185">Reference proteome</keyword>
<keyword evidence="5" id="KW-1133">Transmembrane helix</keyword>
<feature type="region of interest" description="Disordered" evidence="4">
    <location>
        <begin position="157"/>
        <end position="188"/>
    </location>
</feature>
<dbReference type="KEGG" id="sman:C12CBH8_00730"/>
<keyword evidence="5" id="KW-0812">Transmembrane</keyword>
<reference evidence="10" key="1">
    <citation type="submission" date="2020-07" db="EMBL/GenBank/DDBJ databases">
        <title>Complete genome sequencing of Clostridia bacterium strain 12CBH8.</title>
        <authorList>
            <person name="Sakamoto M."/>
            <person name="Murakami T."/>
            <person name="Mori H."/>
        </authorList>
    </citation>
    <scope>NUCLEOTIDE SEQUENCE [LARGE SCALE GENOMIC DNA]</scope>
    <source>
        <strain evidence="10">12CBH8</strain>
    </source>
</reference>
<dbReference type="PANTHER" id="PTHR14776">
    <property type="entry name" value="CADHERIN-LIKE AND PC-ESTERASE DOMAIN-CONTAINING PROTEIN 1"/>
    <property type="match status" value="1"/>
</dbReference>
<evidence type="ECO:0000259" key="7">
    <source>
        <dbReference type="Pfam" id="PF00963"/>
    </source>
</evidence>
<sequence length="507" mass="53668">MKKSIRAMSLSIALCLLFALLPVLPVSAASSATLTVSSTQLLPGDTVTVTVGYSSSEPLRGSDITVKYPSDIFDYAGHTFADRNNMSGSSAPTSDCLQFLSWYDTPGSSGQTSLTLGTITLEVKDSPAASGEIIVTRAEGSSGTTGKLVFLGTTSVTVSTQSPQEEDPPEEQPTPSEQPSEPEKESSNLLKSLTVSNATLSPAFNPDQPADSYSCSVPYEVESLDIKAVPVDSDASISIQNNKLKASGVTNVTVTVTPAAGSGLEKRHYTIAATRAAPPDAPALDSLEIPDVQLSPDFSPDVMDYHCQVPYETTALDINAICSDPDAVVELSDLSLASEGVTDITVTVSKDGYNPRVYTISVTRKDPHSSRLKSLSIVEAQLFPSFEEQSEPGAIFTCTVPYETESLHITAVPEDSAATIQIENNILIPGSTSRITITVSCEDQEDSLYYIDATRLAQSAEEEQEEDSNSSPAGTTQLIVAIAVVVIGAGIGIAVFVLYLKRNNRKS</sequence>
<dbReference type="GO" id="GO:0030246">
    <property type="term" value="F:carbohydrate binding"/>
    <property type="evidence" value="ECO:0007669"/>
    <property type="project" value="InterPro"/>
</dbReference>